<dbReference type="RefSeq" id="WP_256388186.1">
    <property type="nucleotide sequence ID" value="NZ_BMIV01000027.1"/>
</dbReference>
<sequence length="43" mass="5056">MRLARWLYDRIKAQYEHLPSDETVDHVIAANGYTFTAEGRRFG</sequence>
<protein>
    <submittedName>
        <fullName evidence="1">Uncharacterized protein</fullName>
    </submittedName>
</protein>
<proteinExistence type="predicted"/>
<organism evidence="1 2">
    <name type="scientific">Paracoccus acridae</name>
    <dbReference type="NCBI Taxonomy" id="1795310"/>
    <lineage>
        <taxon>Bacteria</taxon>
        <taxon>Pseudomonadati</taxon>
        <taxon>Pseudomonadota</taxon>
        <taxon>Alphaproteobacteria</taxon>
        <taxon>Rhodobacterales</taxon>
        <taxon>Paracoccaceae</taxon>
        <taxon>Paracoccus</taxon>
    </lineage>
</organism>
<name>A0ABQ1VM37_9RHOB</name>
<evidence type="ECO:0000313" key="1">
    <source>
        <dbReference type="EMBL" id="GGF80201.1"/>
    </source>
</evidence>
<evidence type="ECO:0000313" key="2">
    <source>
        <dbReference type="Proteomes" id="UP000640509"/>
    </source>
</evidence>
<gene>
    <name evidence="1" type="ORF">GCM10011402_36060</name>
</gene>
<reference evidence="2" key="1">
    <citation type="journal article" date="2019" name="Int. J. Syst. Evol. Microbiol.">
        <title>The Global Catalogue of Microorganisms (GCM) 10K type strain sequencing project: providing services to taxonomists for standard genome sequencing and annotation.</title>
        <authorList>
            <consortium name="The Broad Institute Genomics Platform"/>
            <consortium name="The Broad Institute Genome Sequencing Center for Infectious Disease"/>
            <person name="Wu L."/>
            <person name="Ma J."/>
        </authorList>
    </citation>
    <scope>NUCLEOTIDE SEQUENCE [LARGE SCALE GENOMIC DNA]</scope>
    <source>
        <strain evidence="2">CGMCC 1.15419</strain>
    </source>
</reference>
<keyword evidence="2" id="KW-1185">Reference proteome</keyword>
<accession>A0ABQ1VM37</accession>
<comment type="caution">
    <text evidence="1">The sequence shown here is derived from an EMBL/GenBank/DDBJ whole genome shotgun (WGS) entry which is preliminary data.</text>
</comment>
<dbReference type="Proteomes" id="UP000640509">
    <property type="component" value="Unassembled WGS sequence"/>
</dbReference>
<dbReference type="EMBL" id="BMIV01000027">
    <property type="protein sequence ID" value="GGF80201.1"/>
    <property type="molecule type" value="Genomic_DNA"/>
</dbReference>